<keyword evidence="6" id="KW-0808">Transferase</keyword>
<dbReference type="RefSeq" id="WP_209490286.1">
    <property type="nucleotide sequence ID" value="NZ_JAGGLC010000001.1"/>
</dbReference>
<comment type="caution">
    <text evidence="11">The sequence shown here is derived from an EMBL/GenBank/DDBJ whole genome shotgun (WGS) entry which is preliminary data.</text>
</comment>
<evidence type="ECO:0000256" key="4">
    <source>
        <dbReference type="ARBA" id="ARBA00022490"/>
    </source>
</evidence>
<evidence type="ECO:0000256" key="9">
    <source>
        <dbReference type="SAM" id="MobiDB-lite"/>
    </source>
</evidence>
<feature type="compositionally biased region" description="Basic and acidic residues" evidence="9">
    <location>
        <begin position="187"/>
        <end position="198"/>
    </location>
</feature>
<comment type="similarity">
    <text evidence="2">Belongs to the purine/pyrimidine phosphoribosyltransferase family.</text>
</comment>
<reference evidence="11" key="1">
    <citation type="submission" date="2021-03" db="EMBL/GenBank/DDBJ databases">
        <title>Genomic Encyclopedia of Type Strains, Phase IV (KMG-IV): sequencing the most valuable type-strain genomes for metagenomic binning, comparative biology and taxonomic classification.</title>
        <authorList>
            <person name="Goeker M."/>
        </authorList>
    </citation>
    <scope>NUCLEOTIDE SEQUENCE</scope>
    <source>
        <strain evidence="11">DSM 26232</strain>
    </source>
</reference>
<feature type="region of interest" description="Disordered" evidence="9">
    <location>
        <begin position="154"/>
        <end position="173"/>
    </location>
</feature>
<evidence type="ECO:0000259" key="10">
    <source>
        <dbReference type="Pfam" id="PF00156"/>
    </source>
</evidence>
<dbReference type="GO" id="GO:0005737">
    <property type="term" value="C:cytoplasm"/>
    <property type="evidence" value="ECO:0007669"/>
    <property type="project" value="UniProtKB-SubCell"/>
</dbReference>
<dbReference type="AlphaFoldDB" id="A0A8T4GVM3"/>
<keyword evidence="4" id="KW-0963">Cytoplasm</keyword>
<dbReference type="EMBL" id="JAGGLC010000001">
    <property type="protein sequence ID" value="MBP1986113.1"/>
    <property type="molecule type" value="Genomic_DNA"/>
</dbReference>
<comment type="subcellular location">
    <subcellularLocation>
        <location evidence="1">Cytoplasm</location>
    </subcellularLocation>
</comment>
<dbReference type="InterPro" id="IPR000836">
    <property type="entry name" value="PRTase_dom"/>
</dbReference>
<proteinExistence type="inferred from homology"/>
<evidence type="ECO:0000256" key="8">
    <source>
        <dbReference type="ARBA" id="ARBA00025704"/>
    </source>
</evidence>
<dbReference type="InterPro" id="IPR029057">
    <property type="entry name" value="PRTase-like"/>
</dbReference>
<gene>
    <name evidence="11" type="ORF">J2753_000586</name>
</gene>
<evidence type="ECO:0000256" key="7">
    <source>
        <dbReference type="ARBA" id="ARBA00022726"/>
    </source>
</evidence>
<dbReference type="Pfam" id="PF00156">
    <property type="entry name" value="Pribosyltran"/>
    <property type="match status" value="1"/>
</dbReference>
<evidence type="ECO:0000313" key="11">
    <source>
        <dbReference type="EMBL" id="MBP1986113.1"/>
    </source>
</evidence>
<dbReference type="PANTHER" id="PTHR11776">
    <property type="entry name" value="ADENINE PHOSPHORIBOSYLTRANSFERASE"/>
    <property type="match status" value="1"/>
</dbReference>
<evidence type="ECO:0000256" key="2">
    <source>
        <dbReference type="ARBA" id="ARBA00008391"/>
    </source>
</evidence>
<keyword evidence="5 11" id="KW-0328">Glycosyltransferase</keyword>
<dbReference type="PANTHER" id="PTHR11776:SF7">
    <property type="entry name" value="PHOSPHORIBOSYLTRANSFERASE DOMAIN-CONTAINING PROTEIN"/>
    <property type="match status" value="1"/>
</dbReference>
<accession>A0A8T4GVM3</accession>
<dbReference type="InterPro" id="IPR050120">
    <property type="entry name" value="Adenine_PRTase"/>
</dbReference>
<comment type="subunit">
    <text evidence="3">Homodimer.</text>
</comment>
<name>A0A8T4GVM3_9EURY</name>
<feature type="domain" description="Phosphoribosyltransferase" evidence="10">
    <location>
        <begin position="28"/>
        <end position="148"/>
    </location>
</feature>
<evidence type="ECO:0000256" key="5">
    <source>
        <dbReference type="ARBA" id="ARBA00022676"/>
    </source>
</evidence>
<comment type="pathway">
    <text evidence="8">Purine metabolism.</text>
</comment>
<dbReference type="SUPFAM" id="SSF53271">
    <property type="entry name" value="PRTase-like"/>
    <property type="match status" value="1"/>
</dbReference>
<dbReference type="GO" id="GO:0003999">
    <property type="term" value="F:adenine phosphoribosyltransferase activity"/>
    <property type="evidence" value="ECO:0007669"/>
    <property type="project" value="TreeGrafter"/>
</dbReference>
<feature type="region of interest" description="Disordered" evidence="9">
    <location>
        <begin position="178"/>
        <end position="198"/>
    </location>
</feature>
<dbReference type="Proteomes" id="UP000823736">
    <property type="component" value="Unassembled WGS sequence"/>
</dbReference>
<keyword evidence="7" id="KW-0660">Purine salvage</keyword>
<evidence type="ECO:0000256" key="1">
    <source>
        <dbReference type="ARBA" id="ARBA00004496"/>
    </source>
</evidence>
<dbReference type="CDD" id="cd06223">
    <property type="entry name" value="PRTases_typeI"/>
    <property type="match status" value="1"/>
</dbReference>
<keyword evidence="12" id="KW-1185">Reference proteome</keyword>
<protein>
    <submittedName>
        <fullName evidence="11">Adenine phosphoribosyltransferase</fullName>
    </submittedName>
</protein>
<evidence type="ECO:0000313" key="12">
    <source>
        <dbReference type="Proteomes" id="UP000823736"/>
    </source>
</evidence>
<dbReference type="OrthoDB" id="8323at2157"/>
<evidence type="ECO:0000256" key="3">
    <source>
        <dbReference type="ARBA" id="ARBA00011738"/>
    </source>
</evidence>
<dbReference type="Gene3D" id="3.40.50.2020">
    <property type="match status" value="1"/>
</dbReference>
<evidence type="ECO:0000256" key="6">
    <source>
        <dbReference type="ARBA" id="ARBA00022679"/>
    </source>
</evidence>
<sequence length="198" mass="21576">MEWDEYRDLIQSAGYRYNVPALFADADAFAAFCEDVLDPYDADEVDQVAGIDAIGFVPGAVLAWELDAGFVSVRKGGKLPIAEEHRISDSLVDYTGEEKTLELDTRMVDDGARTLLVDDWMETASQMTTALDLLERAGADVVGIAVLDVRGSAAPAGQPEASASGDAEENEVPLELDEEYGVHTIRPWHELGTPEREQ</sequence>
<dbReference type="GO" id="GO:0006166">
    <property type="term" value="P:purine ribonucleoside salvage"/>
    <property type="evidence" value="ECO:0007669"/>
    <property type="project" value="UniProtKB-KW"/>
</dbReference>
<organism evidence="11 12">
    <name type="scientific">Halolamina salifodinae</name>
    <dbReference type="NCBI Taxonomy" id="1202767"/>
    <lineage>
        <taxon>Archaea</taxon>
        <taxon>Methanobacteriati</taxon>
        <taxon>Methanobacteriota</taxon>
        <taxon>Stenosarchaea group</taxon>
        <taxon>Halobacteria</taxon>
        <taxon>Halobacteriales</taxon>
        <taxon>Haloferacaceae</taxon>
    </lineage>
</organism>